<keyword evidence="3 10" id="KW-0813">Transport</keyword>
<dbReference type="Gene3D" id="3.30.1360.100">
    <property type="entry name" value="General secretion pathway protein M, EpsM"/>
    <property type="match status" value="1"/>
</dbReference>
<feature type="transmembrane region" description="Helical" evidence="11">
    <location>
        <begin position="16"/>
        <end position="36"/>
    </location>
</feature>
<evidence type="ECO:0000256" key="4">
    <source>
        <dbReference type="ARBA" id="ARBA00022475"/>
    </source>
</evidence>
<dbReference type="GO" id="GO:0015628">
    <property type="term" value="P:protein secretion by the type II secretion system"/>
    <property type="evidence" value="ECO:0007669"/>
    <property type="project" value="InterPro"/>
</dbReference>
<evidence type="ECO:0000256" key="10">
    <source>
        <dbReference type="PIRNR" id="PIRNR006291"/>
    </source>
</evidence>
<evidence type="ECO:0000256" key="3">
    <source>
        <dbReference type="ARBA" id="ARBA00022448"/>
    </source>
</evidence>
<gene>
    <name evidence="12" type="ORF">SAMN05421693_11233</name>
</gene>
<dbReference type="OrthoDB" id="6120808at2"/>
<dbReference type="GO" id="GO:0005886">
    <property type="term" value="C:plasma membrane"/>
    <property type="evidence" value="ECO:0007669"/>
    <property type="project" value="UniProtKB-SubCell"/>
</dbReference>
<dbReference type="InterPro" id="IPR007690">
    <property type="entry name" value="T2SS_GspM"/>
</dbReference>
<dbReference type="AlphaFoldDB" id="A0A1H9C4T6"/>
<keyword evidence="8 11" id="KW-1133">Transmembrane helix</keyword>
<dbReference type="PIRSF" id="PIRSF006291">
    <property type="entry name" value="GspM"/>
    <property type="match status" value="1"/>
</dbReference>
<evidence type="ECO:0000313" key="13">
    <source>
        <dbReference type="Proteomes" id="UP000199496"/>
    </source>
</evidence>
<keyword evidence="7 10" id="KW-0653">Protein transport</keyword>
<evidence type="ECO:0000256" key="2">
    <source>
        <dbReference type="ARBA" id="ARBA00010637"/>
    </source>
</evidence>
<keyword evidence="4 10" id="KW-1003">Cell membrane</keyword>
<dbReference type="GO" id="GO:0015627">
    <property type="term" value="C:type II protein secretion system complex"/>
    <property type="evidence" value="ECO:0007669"/>
    <property type="project" value="InterPro"/>
</dbReference>
<dbReference type="InterPro" id="IPR023229">
    <property type="entry name" value="T2SS_M_periplasmic_sf"/>
</dbReference>
<dbReference type="Proteomes" id="UP000199496">
    <property type="component" value="Unassembled WGS sequence"/>
</dbReference>
<keyword evidence="6 11" id="KW-0812">Transmembrane</keyword>
<evidence type="ECO:0000256" key="1">
    <source>
        <dbReference type="ARBA" id="ARBA00004377"/>
    </source>
</evidence>
<comment type="subcellular location">
    <subcellularLocation>
        <location evidence="1">Cell inner membrane</location>
        <topology evidence="1">Single-pass membrane protein</topology>
    </subcellularLocation>
</comment>
<proteinExistence type="inferred from homology"/>
<accession>A0A1H9C4T6</accession>
<reference evidence="12 13" key="1">
    <citation type="submission" date="2016-10" db="EMBL/GenBank/DDBJ databases">
        <authorList>
            <person name="de Groot N.N."/>
        </authorList>
    </citation>
    <scope>NUCLEOTIDE SEQUENCE [LARGE SCALE GENOMIC DNA]</scope>
    <source>
        <strain evidence="12 13">B7-7</strain>
    </source>
</reference>
<dbReference type="RefSeq" id="WP_090206046.1">
    <property type="nucleotide sequence ID" value="NZ_FOFO01000012.1"/>
</dbReference>
<evidence type="ECO:0000256" key="8">
    <source>
        <dbReference type="ARBA" id="ARBA00022989"/>
    </source>
</evidence>
<dbReference type="SUPFAM" id="SSF103054">
    <property type="entry name" value="General secretion pathway protein M, EpsM"/>
    <property type="match status" value="1"/>
</dbReference>
<comment type="similarity">
    <text evidence="2 10">Belongs to the GSP M family.</text>
</comment>
<keyword evidence="13" id="KW-1185">Reference proteome</keyword>
<dbReference type="EMBL" id="FOFO01000012">
    <property type="protein sequence ID" value="SEP95843.1"/>
    <property type="molecule type" value="Genomic_DNA"/>
</dbReference>
<evidence type="ECO:0000256" key="5">
    <source>
        <dbReference type="ARBA" id="ARBA00022519"/>
    </source>
</evidence>
<organism evidence="12 13">
    <name type="scientific">Ectothiorhodospira magna</name>
    <dbReference type="NCBI Taxonomy" id="867345"/>
    <lineage>
        <taxon>Bacteria</taxon>
        <taxon>Pseudomonadati</taxon>
        <taxon>Pseudomonadota</taxon>
        <taxon>Gammaproteobacteria</taxon>
        <taxon>Chromatiales</taxon>
        <taxon>Ectothiorhodospiraceae</taxon>
        <taxon>Ectothiorhodospira</taxon>
    </lineage>
</organism>
<evidence type="ECO:0000256" key="7">
    <source>
        <dbReference type="ARBA" id="ARBA00022927"/>
    </source>
</evidence>
<comment type="function">
    <text evidence="10">Inner membrane component of the type II secretion system required for the energy-dependent secretion of extracellular factors such as proteases and toxins from the periplasm.</text>
</comment>
<dbReference type="Pfam" id="PF04612">
    <property type="entry name" value="T2SSM"/>
    <property type="match status" value="1"/>
</dbReference>
<sequence length="163" mass="18041">MISWWQACSSRDRRTLIIGGLLLLLILPYGLIWLPLNDRLDNAARTVERLQNDLDWMMAASAQVQAARGQSSDLPRVQGAQSLLGLVDATARQANLASGLRRVQPEGAGTVRVWMEHVAFDDLLRWLDGLVQEYGIQVTGLVVDRQSEAGRVNVRLVLEGPEA</sequence>
<evidence type="ECO:0000256" key="9">
    <source>
        <dbReference type="ARBA" id="ARBA00023136"/>
    </source>
</evidence>
<keyword evidence="9 10" id="KW-0472">Membrane</keyword>
<keyword evidence="5 10" id="KW-0997">Cell inner membrane</keyword>
<protein>
    <recommendedName>
        <fullName evidence="10">Type II secretion system protein M</fullName>
        <shortName evidence="10">T2SS protein M</shortName>
    </recommendedName>
    <alternativeName>
        <fullName evidence="10">General secretion pathway protein M</fullName>
    </alternativeName>
</protein>
<evidence type="ECO:0000256" key="11">
    <source>
        <dbReference type="SAM" id="Phobius"/>
    </source>
</evidence>
<evidence type="ECO:0000256" key="6">
    <source>
        <dbReference type="ARBA" id="ARBA00022692"/>
    </source>
</evidence>
<dbReference type="STRING" id="867345.SAMN05421693_11233"/>
<name>A0A1H9C4T6_9GAMM</name>
<evidence type="ECO:0000313" key="12">
    <source>
        <dbReference type="EMBL" id="SEP95843.1"/>
    </source>
</evidence>